<dbReference type="GO" id="GO:0043565">
    <property type="term" value="F:sequence-specific DNA binding"/>
    <property type="evidence" value="ECO:0007669"/>
    <property type="project" value="InterPro"/>
</dbReference>
<feature type="domain" description="Chromosomal replication initiator DnaA C-terminal" evidence="1">
    <location>
        <begin position="27"/>
        <end position="97"/>
    </location>
</feature>
<dbReference type="GO" id="GO:0006270">
    <property type="term" value="P:DNA replication initiation"/>
    <property type="evidence" value="ECO:0007669"/>
    <property type="project" value="InterPro"/>
</dbReference>
<dbReference type="GO" id="GO:0005524">
    <property type="term" value="F:ATP binding"/>
    <property type="evidence" value="ECO:0007669"/>
    <property type="project" value="InterPro"/>
</dbReference>
<dbReference type="CDD" id="cd06571">
    <property type="entry name" value="Bac_DnaA_C"/>
    <property type="match status" value="1"/>
</dbReference>
<proteinExistence type="predicted"/>
<name>A0A1L3ZBC5_RHILE</name>
<dbReference type="Gene3D" id="1.10.1750.10">
    <property type="match status" value="1"/>
</dbReference>
<protein>
    <recommendedName>
        <fullName evidence="1">Chromosomal replication initiator DnaA C-terminal domain-containing protein</fullName>
    </recommendedName>
</protein>
<accession>A0A1L3ZBC5</accession>
<sequence>MWQIQAISFDAHVLAYQWHRTKIKTNPVQEYIKARCIDLGSDYVRVTKKGRISRDITGHRQLLMYELKTKFNLSYPRIGREFGGCDHSTALYAVARIARIRGEDKPEFVSGTDRLLGDPTLKQKIKDDYLCGMSIEDLAEKFAISELAIVTVAKMETWHKPHRTFLKGKPFKPVSVDLVSMQVDFESGLMLREMVVKHQVSETTIRRIRDRHGWKRGSAE</sequence>
<dbReference type="EMBL" id="CP018228">
    <property type="protein sequence ID" value="API52882.1"/>
    <property type="molecule type" value="Genomic_DNA"/>
</dbReference>
<dbReference type="RefSeq" id="WP_072639327.1">
    <property type="nucleotide sequence ID" value="NZ_CP018228.1"/>
</dbReference>
<dbReference type="SUPFAM" id="SSF48295">
    <property type="entry name" value="TrpR-like"/>
    <property type="match status" value="1"/>
</dbReference>
<dbReference type="Proteomes" id="UP000183050">
    <property type="component" value="Chromosome"/>
</dbReference>
<evidence type="ECO:0000313" key="3">
    <source>
        <dbReference type="Proteomes" id="UP000183050"/>
    </source>
</evidence>
<gene>
    <name evidence="2" type="ORF">BMW22_15765</name>
</gene>
<dbReference type="AlphaFoldDB" id="A0A1L3ZBC5"/>
<dbReference type="InterPro" id="IPR013159">
    <property type="entry name" value="DnaA_C"/>
</dbReference>
<evidence type="ECO:0000313" key="2">
    <source>
        <dbReference type="EMBL" id="API52882.1"/>
    </source>
</evidence>
<reference evidence="2 3" key="1">
    <citation type="submission" date="2016-11" db="EMBL/GenBank/DDBJ databases">
        <title>Rhizobium leguminosarum bv. viciae strain Vaf12 isolated from Vavilovia formosa root nodules from Russia, Dagestan.</title>
        <authorList>
            <person name="Kimeklis A."/>
        </authorList>
    </citation>
    <scope>NUCLEOTIDE SEQUENCE [LARGE SCALE GENOMIC DNA]</scope>
    <source>
        <strain evidence="2 3">Vaf-108</strain>
    </source>
</reference>
<dbReference type="InterPro" id="IPR010921">
    <property type="entry name" value="Trp_repressor/repl_initiator"/>
</dbReference>
<evidence type="ECO:0000259" key="1">
    <source>
        <dbReference type="SMART" id="SM00760"/>
    </source>
</evidence>
<dbReference type="SMART" id="SM00760">
    <property type="entry name" value="Bac_DnaA_C"/>
    <property type="match status" value="1"/>
</dbReference>
<dbReference type="Pfam" id="PF08299">
    <property type="entry name" value="Bac_DnaA_C"/>
    <property type="match status" value="1"/>
</dbReference>
<organism evidence="2 3">
    <name type="scientific">Rhizobium leguminosarum</name>
    <dbReference type="NCBI Taxonomy" id="384"/>
    <lineage>
        <taxon>Bacteria</taxon>
        <taxon>Pseudomonadati</taxon>
        <taxon>Pseudomonadota</taxon>
        <taxon>Alphaproteobacteria</taxon>
        <taxon>Hyphomicrobiales</taxon>
        <taxon>Rhizobiaceae</taxon>
        <taxon>Rhizobium/Agrobacterium group</taxon>
        <taxon>Rhizobium</taxon>
    </lineage>
</organism>
<dbReference type="GO" id="GO:0006275">
    <property type="term" value="P:regulation of DNA replication"/>
    <property type="evidence" value="ECO:0007669"/>
    <property type="project" value="InterPro"/>
</dbReference>